<dbReference type="GO" id="GO:0008360">
    <property type="term" value="P:regulation of cell shape"/>
    <property type="evidence" value="ECO:0007669"/>
    <property type="project" value="UniProtKB-KW"/>
</dbReference>
<comment type="caution">
    <text evidence="10">The sequence shown here is derived from an EMBL/GenBank/DDBJ whole genome shotgun (WGS) entry which is preliminary data.</text>
</comment>
<evidence type="ECO:0000256" key="3">
    <source>
        <dbReference type="ARBA" id="ARBA00022679"/>
    </source>
</evidence>
<keyword evidence="4 7" id="KW-0812">Transmembrane</keyword>
<dbReference type="PANTHER" id="PTHR22926:SF5">
    <property type="entry name" value="PHOSPHO-N-ACETYLMURAMOYL-PENTAPEPTIDE-TRANSFERASE HOMOLOG"/>
    <property type="match status" value="1"/>
</dbReference>
<evidence type="ECO:0000256" key="8">
    <source>
        <dbReference type="NCBIfam" id="TIGR00445"/>
    </source>
</evidence>
<dbReference type="GO" id="GO:0051301">
    <property type="term" value="P:cell division"/>
    <property type="evidence" value="ECO:0007669"/>
    <property type="project" value="UniProtKB-KW"/>
</dbReference>
<dbReference type="EC" id="2.7.8.13" evidence="7 8"/>
<comment type="cofactor">
    <cofactor evidence="7 9">
        <name>Mg(2+)</name>
        <dbReference type="ChEBI" id="CHEBI:18420"/>
    </cofactor>
</comment>
<keyword evidence="7" id="KW-0133">Cell shape</keyword>
<dbReference type="AlphaFoldDB" id="A0A2H0WRB3"/>
<evidence type="ECO:0000256" key="4">
    <source>
        <dbReference type="ARBA" id="ARBA00022692"/>
    </source>
</evidence>
<keyword evidence="7 9" id="KW-0460">Magnesium</keyword>
<comment type="catalytic activity">
    <reaction evidence="7">
        <text>UDP-N-acetyl-alpha-D-muramoyl-L-alanyl-gamma-D-glutamyl-meso-2,6-diaminopimeloyl-D-alanyl-D-alanine + di-trans,octa-cis-undecaprenyl phosphate = di-trans,octa-cis-undecaprenyl diphospho-N-acetyl-alpha-D-muramoyl-L-alanyl-D-glutamyl-meso-2,6-diaminopimeloyl-D-alanyl-D-alanine + UMP</text>
        <dbReference type="Rhea" id="RHEA:28386"/>
        <dbReference type="ChEBI" id="CHEBI:57865"/>
        <dbReference type="ChEBI" id="CHEBI:60392"/>
        <dbReference type="ChEBI" id="CHEBI:61386"/>
        <dbReference type="ChEBI" id="CHEBI:61387"/>
        <dbReference type="EC" id="2.7.8.13"/>
    </reaction>
</comment>
<comment type="function">
    <text evidence="7">Catalyzes the initial step of the lipid cycle reactions in the biosynthesis of the cell wall peptidoglycan: transfers peptidoglycan precursor phospho-MurNAc-pentapeptide from UDP-MurNAc-pentapeptide onto the lipid carrier undecaprenyl phosphate, yielding undecaprenyl-pyrophosphoryl-MurNAc-pentapeptide, known as lipid I.</text>
</comment>
<feature type="binding site" evidence="9">
    <location>
        <position position="251"/>
    </location>
    <ligand>
        <name>Mg(2+)</name>
        <dbReference type="ChEBI" id="CHEBI:18420"/>
    </ligand>
</feature>
<evidence type="ECO:0000256" key="9">
    <source>
        <dbReference type="PIRSR" id="PIRSR600715-1"/>
    </source>
</evidence>
<feature type="transmembrane region" description="Helical" evidence="7">
    <location>
        <begin position="139"/>
        <end position="161"/>
    </location>
</feature>
<protein>
    <recommendedName>
        <fullName evidence="7 8">Phospho-N-acetylmuramoyl-pentapeptide-transferase</fullName>
        <ecNumber evidence="7 8">2.7.8.13</ecNumber>
    </recommendedName>
    <alternativeName>
        <fullName evidence="7">UDP-MurNAc-pentapeptide phosphotransferase</fullName>
    </alternativeName>
</protein>
<comment type="similarity">
    <text evidence="2 7">Belongs to the glycosyltransferase 4 family. MraY subfamily.</text>
</comment>
<feature type="transmembrane region" description="Helical" evidence="7">
    <location>
        <begin position="101"/>
        <end position="118"/>
    </location>
</feature>
<evidence type="ECO:0000256" key="5">
    <source>
        <dbReference type="ARBA" id="ARBA00022989"/>
    </source>
</evidence>
<evidence type="ECO:0000256" key="2">
    <source>
        <dbReference type="ARBA" id="ARBA00005583"/>
    </source>
</evidence>
<dbReference type="HAMAP" id="MF_00038">
    <property type="entry name" value="MraY"/>
    <property type="match status" value="1"/>
</dbReference>
<dbReference type="GO" id="GO:0009252">
    <property type="term" value="P:peptidoglycan biosynthetic process"/>
    <property type="evidence" value="ECO:0007669"/>
    <property type="project" value="UniProtKB-UniRule"/>
</dbReference>
<dbReference type="GO" id="GO:0071555">
    <property type="term" value="P:cell wall organization"/>
    <property type="evidence" value="ECO:0007669"/>
    <property type="project" value="UniProtKB-KW"/>
</dbReference>
<comment type="subcellular location">
    <subcellularLocation>
        <location evidence="7">Cell membrane</location>
        <topology evidence="7">Multi-pass membrane protein</topology>
    </subcellularLocation>
    <subcellularLocation>
        <location evidence="1">Membrane</location>
        <topology evidence="1">Multi-pass membrane protein</topology>
    </subcellularLocation>
</comment>
<dbReference type="GO" id="GO:0046872">
    <property type="term" value="F:metal ion binding"/>
    <property type="evidence" value="ECO:0007669"/>
    <property type="project" value="UniProtKB-KW"/>
</dbReference>
<keyword evidence="7 9" id="KW-0479">Metal-binding</keyword>
<dbReference type="Pfam" id="PF00953">
    <property type="entry name" value="Glycos_transf_4"/>
    <property type="match status" value="1"/>
</dbReference>
<feature type="transmembrane region" description="Helical" evidence="7">
    <location>
        <begin position="167"/>
        <end position="186"/>
    </location>
</feature>
<keyword evidence="7" id="KW-1003">Cell membrane</keyword>
<dbReference type="GO" id="GO:0008963">
    <property type="term" value="F:phospho-N-acetylmuramoyl-pentapeptide-transferase activity"/>
    <property type="evidence" value="ECO:0007669"/>
    <property type="project" value="UniProtKB-UniRule"/>
</dbReference>
<dbReference type="PROSITE" id="PS01348">
    <property type="entry name" value="MRAY_2"/>
    <property type="match status" value="1"/>
</dbReference>
<feature type="binding site" evidence="9">
    <location>
        <position position="191"/>
    </location>
    <ligand>
        <name>Mg(2+)</name>
        <dbReference type="ChEBI" id="CHEBI:18420"/>
    </ligand>
</feature>
<keyword evidence="6 7" id="KW-0472">Membrane</keyword>
<keyword evidence="7" id="KW-0131">Cell cycle</keyword>
<dbReference type="NCBIfam" id="TIGR00445">
    <property type="entry name" value="mraY"/>
    <property type="match status" value="1"/>
</dbReference>
<feature type="transmembrane region" description="Helical" evidence="7">
    <location>
        <begin position="61"/>
        <end position="81"/>
    </location>
</feature>
<organism evidence="10 11">
    <name type="scientific">Candidatus Shapirobacteria bacterium CG09_land_8_20_14_0_10_38_17</name>
    <dbReference type="NCBI Taxonomy" id="1974884"/>
    <lineage>
        <taxon>Bacteria</taxon>
        <taxon>Candidatus Shapironibacteriota</taxon>
    </lineage>
</organism>
<name>A0A2H0WRB3_9BACT</name>
<keyword evidence="5 7" id="KW-1133">Transmembrane helix</keyword>
<sequence>MTLFLTLIISSFIITSIAIVPFINALYELKFLRQKQNTHDFLGKRTPIFDKFHRQKAGTPIGGGILLLLLMIIIFIITFLWLKFSNLYISSCFPIDKEISIIFFTLISFGFLGFFDDLKKIFNLGEKGVFGLRLRYKFVLQWILAFTIGFFLYFSLGIDIINIPFLGALKIGAFYVPLAAFIIVAFTNAFNITDGLDGLASGLLIICLFAFSFISFQIFDTPNTVFIAIWIGTLIAFLYFNIYPARIILGDTGALAFGATMAVVGLMLGKIIALAVIGGVFIIEATSSLSQMLSKSIRKKKLFSAAPFHLLLQERGWEEPKIVMRAWLAGLMLAIFGLWLATM</sequence>
<evidence type="ECO:0000313" key="11">
    <source>
        <dbReference type="Proteomes" id="UP000231282"/>
    </source>
</evidence>
<evidence type="ECO:0000313" key="10">
    <source>
        <dbReference type="EMBL" id="PIS15190.1"/>
    </source>
</evidence>
<dbReference type="GO" id="GO:0005886">
    <property type="term" value="C:plasma membrane"/>
    <property type="evidence" value="ECO:0007669"/>
    <property type="project" value="UniProtKB-SubCell"/>
</dbReference>
<dbReference type="InterPro" id="IPR003524">
    <property type="entry name" value="PNAcMuramoyl-5peptid_Trfase"/>
</dbReference>
<keyword evidence="7" id="KW-0132">Cell division</keyword>
<dbReference type="UniPathway" id="UPA00219"/>
<dbReference type="PANTHER" id="PTHR22926">
    <property type="entry name" value="PHOSPHO-N-ACETYLMURAMOYL-PENTAPEPTIDE-TRANSFERASE"/>
    <property type="match status" value="1"/>
</dbReference>
<keyword evidence="7" id="KW-0961">Cell wall biogenesis/degradation</keyword>
<keyword evidence="3 7" id="KW-0808">Transferase</keyword>
<evidence type="ECO:0000256" key="7">
    <source>
        <dbReference type="HAMAP-Rule" id="MF_00038"/>
    </source>
</evidence>
<feature type="transmembrane region" description="Helical" evidence="7">
    <location>
        <begin position="6"/>
        <end position="27"/>
    </location>
</feature>
<feature type="transmembrane region" description="Helical" evidence="7">
    <location>
        <begin position="322"/>
        <end position="341"/>
    </location>
</feature>
<evidence type="ECO:0000256" key="1">
    <source>
        <dbReference type="ARBA" id="ARBA00004141"/>
    </source>
</evidence>
<reference evidence="11" key="1">
    <citation type="submission" date="2017-09" db="EMBL/GenBank/DDBJ databases">
        <title>Depth-based differentiation of microbial function through sediment-hosted aquifers and enrichment of novel symbionts in the deep terrestrial subsurface.</title>
        <authorList>
            <person name="Probst A.J."/>
            <person name="Ladd B."/>
            <person name="Jarett J.K."/>
            <person name="Geller-Mcgrath D.E."/>
            <person name="Sieber C.M.K."/>
            <person name="Emerson J.B."/>
            <person name="Anantharaman K."/>
            <person name="Thomas B.C."/>
            <person name="Malmstrom R."/>
            <person name="Stieglmeier M."/>
            <person name="Klingl A."/>
            <person name="Woyke T."/>
            <person name="Ryan C.M."/>
            <person name="Banfield J.F."/>
        </authorList>
    </citation>
    <scope>NUCLEOTIDE SEQUENCE [LARGE SCALE GENOMIC DNA]</scope>
</reference>
<keyword evidence="7" id="KW-0573">Peptidoglycan synthesis</keyword>
<accession>A0A2H0WRB3</accession>
<feature type="transmembrane region" description="Helical" evidence="7">
    <location>
        <begin position="198"/>
        <end position="219"/>
    </location>
</feature>
<comment type="pathway">
    <text evidence="7">Cell wall biogenesis; peptidoglycan biosynthesis.</text>
</comment>
<dbReference type="InterPro" id="IPR000715">
    <property type="entry name" value="Glycosyl_transferase_4"/>
</dbReference>
<dbReference type="Proteomes" id="UP000231282">
    <property type="component" value="Unassembled WGS sequence"/>
</dbReference>
<evidence type="ECO:0000256" key="6">
    <source>
        <dbReference type="ARBA" id="ARBA00023136"/>
    </source>
</evidence>
<dbReference type="GO" id="GO:0051992">
    <property type="term" value="F:UDP-N-acetylmuramoyl-L-alanyl-D-glutamyl-meso-2,6-diaminopimelyl-D-alanyl-D-alanine:undecaprenyl-phosphate transferase activity"/>
    <property type="evidence" value="ECO:0007669"/>
    <property type="project" value="RHEA"/>
</dbReference>
<gene>
    <name evidence="7 10" type="primary">mraY</name>
    <name evidence="10" type="ORF">COT63_01365</name>
</gene>
<feature type="transmembrane region" description="Helical" evidence="7">
    <location>
        <begin position="225"/>
        <end position="243"/>
    </location>
</feature>
<dbReference type="EMBL" id="PEZH01000023">
    <property type="protein sequence ID" value="PIS15190.1"/>
    <property type="molecule type" value="Genomic_DNA"/>
</dbReference>
<dbReference type="InterPro" id="IPR018480">
    <property type="entry name" value="PNAcMuramoyl-5peptid_Trfase_CS"/>
</dbReference>
<feature type="transmembrane region" description="Helical" evidence="7">
    <location>
        <begin position="255"/>
        <end position="283"/>
    </location>
</feature>
<proteinExistence type="inferred from homology"/>